<name>A0A845MJ27_9PROT</name>
<evidence type="ECO:0000259" key="1">
    <source>
        <dbReference type="Pfam" id="PF02754"/>
    </source>
</evidence>
<dbReference type="Pfam" id="PF02754">
    <property type="entry name" value="CCG"/>
    <property type="match status" value="2"/>
</dbReference>
<dbReference type="PANTHER" id="PTHR30296:SF0">
    <property type="entry name" value="LACTATE UTILIZATION PROTEIN A"/>
    <property type="match status" value="1"/>
</dbReference>
<organism evidence="2 3">
    <name type="scientific">Sneathiella chungangensis</name>
    <dbReference type="NCBI Taxonomy" id="1418234"/>
    <lineage>
        <taxon>Bacteria</taxon>
        <taxon>Pseudomonadati</taxon>
        <taxon>Pseudomonadota</taxon>
        <taxon>Alphaproteobacteria</taxon>
        <taxon>Sneathiellales</taxon>
        <taxon>Sneathiellaceae</taxon>
        <taxon>Sneathiella</taxon>
    </lineage>
</organism>
<dbReference type="RefSeq" id="WP_161340514.1">
    <property type="nucleotide sequence ID" value="NZ_JBHSDG010000003.1"/>
</dbReference>
<evidence type="ECO:0000313" key="3">
    <source>
        <dbReference type="Proteomes" id="UP000445696"/>
    </source>
</evidence>
<evidence type="ECO:0000313" key="2">
    <source>
        <dbReference type="EMBL" id="MZR24053.1"/>
    </source>
</evidence>
<feature type="domain" description="Cysteine-rich" evidence="1">
    <location>
        <begin position="10"/>
        <end position="91"/>
    </location>
</feature>
<dbReference type="GO" id="GO:0005829">
    <property type="term" value="C:cytosol"/>
    <property type="evidence" value="ECO:0007669"/>
    <property type="project" value="TreeGrafter"/>
</dbReference>
<proteinExistence type="predicted"/>
<comment type="caution">
    <text evidence="2">The sequence shown here is derived from an EMBL/GenBank/DDBJ whole genome shotgun (WGS) entry which is preliminary data.</text>
</comment>
<reference evidence="2 3" key="1">
    <citation type="journal article" date="2014" name="Int. J. Syst. Evol. Microbiol.">
        <title>Sneathiella chungangensis sp. nov., isolated from a marine sand, and emended description of the genus Sneathiella.</title>
        <authorList>
            <person name="Siamphan C."/>
            <person name="Kim H."/>
            <person name="Lee J.S."/>
            <person name="Kim W."/>
        </authorList>
    </citation>
    <scope>NUCLEOTIDE SEQUENCE [LARGE SCALE GENOMIC DNA]</scope>
    <source>
        <strain evidence="2 3">KCTC 32476</strain>
    </source>
</reference>
<sequence>MSASSEKKNVALFVTCLVDLNRPSVGFAAVKLLEAAGCTIVVPEVQTCCGQIAYNSGDKESAKAIAKAVIRAFDGFDYVVAPSGSCAGMIRHHYRELFEGDDTMMVAVEELSTRTYELTSFLHDICGYQPEGVRLDTSLTYHDSCSSLREMKVRDQPRALLGGIDGLEIKEAEDREACCGFGGTFCLKYSEISESMVDTKIENLLASGADTLAAGDLGCLMNIAGRLKRRGADMKVLHVAEILAGMGDKPGLGEGDN</sequence>
<protein>
    <submittedName>
        <fullName evidence="2">(Fe-S)-binding protein</fullName>
    </submittedName>
</protein>
<dbReference type="EMBL" id="WTVA01000015">
    <property type="protein sequence ID" value="MZR24053.1"/>
    <property type="molecule type" value="Genomic_DNA"/>
</dbReference>
<dbReference type="OrthoDB" id="9770306at2"/>
<dbReference type="Proteomes" id="UP000445696">
    <property type="component" value="Unassembled WGS sequence"/>
</dbReference>
<feature type="domain" description="Cysteine-rich" evidence="1">
    <location>
        <begin position="140"/>
        <end position="223"/>
    </location>
</feature>
<dbReference type="PANTHER" id="PTHR30296">
    <property type="entry name" value="UNCHARACTERIZED PROTEIN YKGE"/>
    <property type="match status" value="1"/>
</dbReference>
<dbReference type="GO" id="GO:0016491">
    <property type="term" value="F:oxidoreductase activity"/>
    <property type="evidence" value="ECO:0007669"/>
    <property type="project" value="UniProtKB-ARBA"/>
</dbReference>
<dbReference type="AlphaFoldDB" id="A0A845MJ27"/>
<accession>A0A845MJ27</accession>
<keyword evidence="3" id="KW-1185">Reference proteome</keyword>
<gene>
    <name evidence="2" type="ORF">GQF03_17095</name>
</gene>
<dbReference type="InterPro" id="IPR004017">
    <property type="entry name" value="Cys_rich_dom"/>
</dbReference>